<dbReference type="PANTHER" id="PTHR23514">
    <property type="entry name" value="BYPASS OF STOP CODON PROTEIN 6"/>
    <property type="match status" value="1"/>
</dbReference>
<dbReference type="SUPFAM" id="SSF103473">
    <property type="entry name" value="MFS general substrate transporter"/>
    <property type="match status" value="1"/>
</dbReference>
<comment type="caution">
    <text evidence="8">The sequence shown here is derived from an EMBL/GenBank/DDBJ whole genome shotgun (WGS) entry which is preliminary data.</text>
</comment>
<feature type="region of interest" description="Disordered" evidence="5">
    <location>
        <begin position="393"/>
        <end position="431"/>
    </location>
</feature>
<organism evidence="8 9">
    <name type="scientific">Actinomadura gamaensis</name>
    <dbReference type="NCBI Taxonomy" id="1763541"/>
    <lineage>
        <taxon>Bacteria</taxon>
        <taxon>Bacillati</taxon>
        <taxon>Actinomycetota</taxon>
        <taxon>Actinomycetes</taxon>
        <taxon>Streptosporangiales</taxon>
        <taxon>Thermomonosporaceae</taxon>
        <taxon>Actinomadura</taxon>
    </lineage>
</organism>
<sequence length="431" mass="42928">MLLRARTGTFLTFALAGLLCGVWTSRMPALAGKFGTSEGEIGIVVLVWGLGALVAMQGLRSVMGRLGSGAVLRVALPLTAVTYLGVAFAPTYGMLIAAVALFGMAFGITDIAMNAQASVVEQAYKRSILSSMHAGWCVGAMSGGLIGFATAHAGLGFSATVLAASLAALPLALLLGPTYLADRPAPAAAGAGRRRARLPLAVYLVGVLAFIGFMTEGSIADWSGLLLHGELGATQAVAALGYPMFQLAMLIGRIAGDHLRMWVGTRNLLTGAGIGTAVAMTVVVTAPNTPVALAGFFLTGLVVCTVVPTSMSLAGTSAPGQPAAAVAQAGAMGYGGLLLGPVVVGFLADATSLRIGVGTVVVLALLIAAGSRFVPLGAGEIGSLGGAATESRTVVTADGPVARTEQGAAPERAAAGNPAPQPDGDPQPVAA</sequence>
<feature type="transmembrane region" description="Helical" evidence="6">
    <location>
        <begin position="353"/>
        <end position="374"/>
    </location>
</feature>
<dbReference type="Proteomes" id="UP001595872">
    <property type="component" value="Unassembled WGS sequence"/>
</dbReference>
<feature type="compositionally biased region" description="Low complexity" evidence="5">
    <location>
        <begin position="408"/>
        <end position="418"/>
    </location>
</feature>
<evidence type="ECO:0000256" key="3">
    <source>
        <dbReference type="ARBA" id="ARBA00022989"/>
    </source>
</evidence>
<feature type="transmembrane region" description="Helical" evidence="6">
    <location>
        <begin position="95"/>
        <end position="113"/>
    </location>
</feature>
<reference evidence="9" key="1">
    <citation type="journal article" date="2019" name="Int. J. Syst. Evol. Microbiol.">
        <title>The Global Catalogue of Microorganisms (GCM) 10K type strain sequencing project: providing services to taxonomists for standard genome sequencing and annotation.</title>
        <authorList>
            <consortium name="The Broad Institute Genomics Platform"/>
            <consortium name="The Broad Institute Genome Sequencing Center for Infectious Disease"/>
            <person name="Wu L."/>
            <person name="Ma J."/>
        </authorList>
    </citation>
    <scope>NUCLEOTIDE SEQUENCE [LARGE SCALE GENOMIC DNA]</scope>
    <source>
        <strain evidence="9">KLKA75</strain>
    </source>
</reference>
<accession>A0ABV9TRP8</accession>
<dbReference type="PANTHER" id="PTHR23514:SF13">
    <property type="entry name" value="INNER MEMBRANE PROTEIN YBJJ"/>
    <property type="match status" value="1"/>
</dbReference>
<feature type="transmembrane region" description="Helical" evidence="6">
    <location>
        <begin position="161"/>
        <end position="180"/>
    </location>
</feature>
<dbReference type="InterPro" id="IPR020846">
    <property type="entry name" value="MFS_dom"/>
</dbReference>
<evidence type="ECO:0000256" key="4">
    <source>
        <dbReference type="ARBA" id="ARBA00023136"/>
    </source>
</evidence>
<comment type="subcellular location">
    <subcellularLocation>
        <location evidence="1">Cell membrane</location>
        <topology evidence="1">Multi-pass membrane protein</topology>
    </subcellularLocation>
</comment>
<dbReference type="InterPro" id="IPR051788">
    <property type="entry name" value="MFS_Transporter"/>
</dbReference>
<keyword evidence="2 6" id="KW-0812">Transmembrane</keyword>
<dbReference type="Pfam" id="PF07690">
    <property type="entry name" value="MFS_1"/>
    <property type="match status" value="1"/>
</dbReference>
<dbReference type="CDD" id="cd17393">
    <property type="entry name" value="MFS_MosC_like"/>
    <property type="match status" value="1"/>
</dbReference>
<dbReference type="InterPro" id="IPR036259">
    <property type="entry name" value="MFS_trans_sf"/>
</dbReference>
<evidence type="ECO:0000313" key="8">
    <source>
        <dbReference type="EMBL" id="MFC4906128.1"/>
    </source>
</evidence>
<keyword evidence="4 6" id="KW-0472">Membrane</keyword>
<dbReference type="Gene3D" id="1.20.1250.20">
    <property type="entry name" value="MFS general substrate transporter like domains"/>
    <property type="match status" value="2"/>
</dbReference>
<feature type="domain" description="Major facilitator superfamily (MFS) profile" evidence="7">
    <location>
        <begin position="1"/>
        <end position="382"/>
    </location>
</feature>
<feature type="transmembrane region" description="Helical" evidence="6">
    <location>
        <begin position="200"/>
        <end position="220"/>
    </location>
</feature>
<name>A0ABV9TRP8_9ACTN</name>
<evidence type="ECO:0000259" key="7">
    <source>
        <dbReference type="PROSITE" id="PS50850"/>
    </source>
</evidence>
<proteinExistence type="predicted"/>
<evidence type="ECO:0000256" key="6">
    <source>
        <dbReference type="SAM" id="Phobius"/>
    </source>
</evidence>
<feature type="transmembrane region" description="Helical" evidence="6">
    <location>
        <begin position="134"/>
        <end position="155"/>
    </location>
</feature>
<feature type="transmembrane region" description="Helical" evidence="6">
    <location>
        <begin position="41"/>
        <end position="59"/>
    </location>
</feature>
<dbReference type="RefSeq" id="WP_378251847.1">
    <property type="nucleotide sequence ID" value="NZ_JBHSIT010000001.1"/>
</dbReference>
<evidence type="ECO:0000256" key="2">
    <source>
        <dbReference type="ARBA" id="ARBA00022692"/>
    </source>
</evidence>
<dbReference type="PROSITE" id="PS50850">
    <property type="entry name" value="MFS"/>
    <property type="match status" value="1"/>
</dbReference>
<feature type="transmembrane region" description="Helical" evidence="6">
    <location>
        <begin position="292"/>
        <end position="314"/>
    </location>
</feature>
<dbReference type="InterPro" id="IPR011701">
    <property type="entry name" value="MFS"/>
</dbReference>
<gene>
    <name evidence="8" type="ORF">ACFPCY_02240</name>
</gene>
<feature type="transmembrane region" description="Helical" evidence="6">
    <location>
        <begin position="268"/>
        <end position="286"/>
    </location>
</feature>
<evidence type="ECO:0000256" key="1">
    <source>
        <dbReference type="ARBA" id="ARBA00004651"/>
    </source>
</evidence>
<keyword evidence="3 6" id="KW-1133">Transmembrane helix</keyword>
<evidence type="ECO:0000313" key="9">
    <source>
        <dbReference type="Proteomes" id="UP001595872"/>
    </source>
</evidence>
<keyword evidence="9" id="KW-1185">Reference proteome</keyword>
<feature type="transmembrane region" description="Helical" evidence="6">
    <location>
        <begin position="326"/>
        <end position="347"/>
    </location>
</feature>
<protein>
    <submittedName>
        <fullName evidence="8">MFS transporter</fullName>
    </submittedName>
</protein>
<feature type="transmembrane region" description="Helical" evidence="6">
    <location>
        <begin position="71"/>
        <end position="89"/>
    </location>
</feature>
<dbReference type="EMBL" id="JBHSIT010000001">
    <property type="protein sequence ID" value="MFC4906128.1"/>
    <property type="molecule type" value="Genomic_DNA"/>
</dbReference>
<evidence type="ECO:0000256" key="5">
    <source>
        <dbReference type="SAM" id="MobiDB-lite"/>
    </source>
</evidence>